<evidence type="ECO:0000256" key="1">
    <source>
        <dbReference type="SAM" id="MobiDB-lite"/>
    </source>
</evidence>
<protein>
    <submittedName>
        <fullName evidence="2">Uncharacterized protein</fullName>
    </submittedName>
</protein>
<evidence type="ECO:0000313" key="2">
    <source>
        <dbReference type="EMBL" id="KAK1016395.1"/>
    </source>
</evidence>
<feature type="compositionally biased region" description="Basic and acidic residues" evidence="1">
    <location>
        <begin position="41"/>
        <end position="57"/>
    </location>
</feature>
<evidence type="ECO:0000313" key="3">
    <source>
        <dbReference type="Proteomes" id="UP001175353"/>
    </source>
</evidence>
<dbReference type="AlphaFoldDB" id="A0AAN6R328"/>
<keyword evidence="3" id="KW-1185">Reference proteome</keyword>
<gene>
    <name evidence="2" type="ORF">LTR91_000415</name>
</gene>
<comment type="caution">
    <text evidence="2">The sequence shown here is derived from an EMBL/GenBank/DDBJ whole genome shotgun (WGS) entry which is preliminary data.</text>
</comment>
<feature type="region of interest" description="Disordered" evidence="1">
    <location>
        <begin position="31"/>
        <end position="57"/>
    </location>
</feature>
<reference evidence="2" key="1">
    <citation type="submission" date="2023-06" db="EMBL/GenBank/DDBJ databases">
        <title>Black Yeasts Isolated from many extreme environments.</title>
        <authorList>
            <person name="Coleine C."/>
            <person name="Stajich J.E."/>
            <person name="Selbmann L."/>
        </authorList>
    </citation>
    <scope>NUCLEOTIDE SEQUENCE</scope>
    <source>
        <strain evidence="2">CCFEE 5200</strain>
    </source>
</reference>
<organism evidence="2 3">
    <name type="scientific">Friedmanniomyces endolithicus</name>
    <dbReference type="NCBI Taxonomy" id="329885"/>
    <lineage>
        <taxon>Eukaryota</taxon>
        <taxon>Fungi</taxon>
        <taxon>Dikarya</taxon>
        <taxon>Ascomycota</taxon>
        <taxon>Pezizomycotina</taxon>
        <taxon>Dothideomycetes</taxon>
        <taxon>Dothideomycetidae</taxon>
        <taxon>Mycosphaerellales</taxon>
        <taxon>Teratosphaeriaceae</taxon>
        <taxon>Friedmanniomyces</taxon>
    </lineage>
</organism>
<name>A0AAN6R328_9PEZI</name>
<proteinExistence type="predicted"/>
<dbReference type="EMBL" id="JAUJLE010000001">
    <property type="protein sequence ID" value="KAK1016395.1"/>
    <property type="molecule type" value="Genomic_DNA"/>
</dbReference>
<dbReference type="Proteomes" id="UP001175353">
    <property type="component" value="Unassembled WGS sequence"/>
</dbReference>
<accession>A0AAN6R328</accession>
<sequence length="57" mass="6568">MTFRIPEIKFLQASPSAIRASKAPGRKKVYHAMRKSGSNDTFREPLFNREGDLDFRP</sequence>